<protein>
    <submittedName>
        <fullName evidence="1">Uncharacterized protein</fullName>
    </submittedName>
</protein>
<dbReference type="EMBL" id="ON529858">
    <property type="protein sequence ID" value="UTC29756.1"/>
    <property type="molecule type" value="Genomic_DNA"/>
</dbReference>
<keyword evidence="2" id="KW-1185">Reference proteome</keyword>
<gene>
    <name evidence="1" type="ORF">BAJUN_01260</name>
</gene>
<proteinExistence type="predicted"/>
<organism evidence="1 2">
    <name type="scientific">Brevundimonas phage vB_BgoS-Bajun</name>
    <dbReference type="NCBI Taxonomy" id="2948594"/>
    <lineage>
        <taxon>Viruses</taxon>
        <taxon>Duplodnaviria</taxon>
        <taxon>Heunggongvirae</taxon>
        <taxon>Uroviricota</taxon>
        <taxon>Caudoviricetes</taxon>
        <taxon>Dolichocephalovirinae</taxon>
    </lineage>
</organism>
<dbReference type="Proteomes" id="UP001057427">
    <property type="component" value="Segment"/>
</dbReference>
<accession>A0A9E7N4I7</accession>
<sequence length="311" mass="34062">MIEPANFDPSHLVEAIETNAFDYHCTLCGATDASADVRLAAPCEKAALHPDKMDDFSFLTTLARTPAMTKATKARLLKVAERIAGADHMVPGTAEDIQALKRIAKALRNEDAFTLPQKDPDLLERLAKDIDMNRTYGMPWLARQVWDERLEDKEIVSILRFHPLIQDLHMVNGAIPQPTHGDDLKLVQRLLVTAQVASCTCCTKTPEIAFHDETCTYRLVVEASHLITLAQENDGGVRAPCLETKPPRSLTIWGPLTTALNDGIELPINTHGTHPAVVAADALIQKAIDQKLTIPVDSAEAVAFLLGLKDA</sequence>
<evidence type="ECO:0000313" key="1">
    <source>
        <dbReference type="EMBL" id="UTC29756.1"/>
    </source>
</evidence>
<reference evidence="1" key="1">
    <citation type="submission" date="2022-05" db="EMBL/GenBank/DDBJ databases">
        <authorList>
            <person name="Friedrich I."/>
            <person name="Poehlein A."/>
            <person name="Schneider D."/>
            <person name="Hertel R."/>
            <person name="Daniel R."/>
        </authorList>
    </citation>
    <scope>NUCLEOTIDE SEQUENCE</scope>
</reference>
<evidence type="ECO:0000313" key="2">
    <source>
        <dbReference type="Proteomes" id="UP001057427"/>
    </source>
</evidence>
<name>A0A9E7N4I7_9CAUD</name>